<accession>A5UNC2</accession>
<dbReference type="InterPro" id="IPR035437">
    <property type="entry name" value="SNase_OB-fold_sf"/>
</dbReference>
<sequence>MKSRNISLILLILFVGVLAVSTAVNFMDNEVAAAPSQGTLNIEDSKTHEVRSVHYEASGKCYKVVDGDTIWVEGIGKIRFVQVNTPERGEPGYHEAKDYVKEKCLGKTVYLDIDDKKHYDKYNRTLAIVYTENLDINRELLNENLAEIMYIPPSEFAKGTV</sequence>
<proteinExistence type="predicted"/>
<keyword evidence="3" id="KW-1185">Reference proteome</keyword>
<dbReference type="eggNOG" id="arCOG03192">
    <property type="taxonomic scope" value="Archaea"/>
</dbReference>
<dbReference type="STRING" id="420247.Msm_1495"/>
<dbReference type="Pfam" id="PF00565">
    <property type="entry name" value="SNase"/>
    <property type="match status" value="1"/>
</dbReference>
<evidence type="ECO:0000313" key="2">
    <source>
        <dbReference type="EMBL" id="ABQ87700.1"/>
    </source>
</evidence>
<evidence type="ECO:0000259" key="1">
    <source>
        <dbReference type="PROSITE" id="PS50830"/>
    </source>
</evidence>
<dbReference type="HOGENOM" id="CLU_046484_5_3_2"/>
<feature type="domain" description="TNase-like" evidence="1">
    <location>
        <begin position="55"/>
        <end position="146"/>
    </location>
</feature>
<gene>
    <name evidence="2" type="ordered locus">Msm_1495</name>
</gene>
<dbReference type="PROSITE" id="PS50830">
    <property type="entry name" value="TNASE_3"/>
    <property type="match status" value="1"/>
</dbReference>
<dbReference type="KEGG" id="msi:Msm_1495"/>
<name>A5UNC2_METS3</name>
<dbReference type="PATRIC" id="fig|420247.28.peg.1488"/>
<dbReference type="Proteomes" id="UP000001992">
    <property type="component" value="Chromosome"/>
</dbReference>
<dbReference type="SUPFAM" id="SSF50199">
    <property type="entry name" value="Staphylococcal nuclease"/>
    <property type="match status" value="1"/>
</dbReference>
<reference evidence="2 3" key="1">
    <citation type="journal article" date="2007" name="Proc. Natl. Acad. Sci. U.S.A.">
        <title>Genomic and metabolic adaptations of Methanobrevibacter smithii to the human gut.</title>
        <authorList>
            <person name="Samuel B.S."/>
            <person name="Hansen E.E."/>
            <person name="Manchester J.K."/>
            <person name="Coutinho P.M."/>
            <person name="Henrissat B."/>
            <person name="Fulton R."/>
            <person name="Latreille P."/>
            <person name="Kim K."/>
            <person name="Wilson R.K."/>
            <person name="Gordon J.I."/>
        </authorList>
    </citation>
    <scope>NUCLEOTIDE SEQUENCE [LARGE SCALE GENOMIC DNA]</scope>
    <source>
        <strain evidence="3">ATCC 35061 / DSM 861 / OCM 144 / PS</strain>
    </source>
</reference>
<dbReference type="InterPro" id="IPR016071">
    <property type="entry name" value="Staphylococal_nuclease_OB-fold"/>
</dbReference>
<organism evidence="2 3">
    <name type="scientific">Methanobrevibacter smithii (strain ATCC 35061 / DSM 861 / OCM 144 / PS)</name>
    <dbReference type="NCBI Taxonomy" id="420247"/>
    <lineage>
        <taxon>Archaea</taxon>
        <taxon>Methanobacteriati</taxon>
        <taxon>Methanobacteriota</taxon>
        <taxon>Methanomada group</taxon>
        <taxon>Methanobacteria</taxon>
        <taxon>Methanobacteriales</taxon>
        <taxon>Methanobacteriaceae</taxon>
        <taxon>Methanobrevibacter</taxon>
    </lineage>
</organism>
<evidence type="ECO:0000313" key="3">
    <source>
        <dbReference type="Proteomes" id="UP000001992"/>
    </source>
</evidence>
<dbReference type="BioCyc" id="MSMI420247:GHWZ-1533-MONOMER"/>
<dbReference type="EnsemblBacteria" id="ABQ87700">
    <property type="protein sequence ID" value="ABQ87700"/>
    <property type="gene ID" value="Msm_1495"/>
</dbReference>
<dbReference type="EMBL" id="CP000678">
    <property type="protein sequence ID" value="ABQ87700.1"/>
    <property type="molecule type" value="Genomic_DNA"/>
</dbReference>
<dbReference type="SMART" id="SM00318">
    <property type="entry name" value="SNc"/>
    <property type="match status" value="1"/>
</dbReference>
<dbReference type="Gene3D" id="2.40.50.90">
    <property type="match status" value="1"/>
</dbReference>
<protein>
    <submittedName>
        <fullName evidence="2">Nuclease, Staphylococcus nuclease-like family</fullName>
    </submittedName>
</protein>
<dbReference type="AlphaFoldDB" id="A5UNC2"/>